<keyword evidence="2" id="KW-1185">Reference proteome</keyword>
<evidence type="ECO:0000313" key="1">
    <source>
        <dbReference type="EMBL" id="KAK8557729.1"/>
    </source>
</evidence>
<accession>A0ABR2ECN2</accession>
<name>A0ABR2ECN2_9ROSI</name>
<sequence>MMGSTMDADGDEFVVVGECTDVAEEKEGVGDGHVASIGNDKVSLENMVVGSKGLNGDVARVPRFIDKDVVIMQEDIVLD</sequence>
<gene>
    <name evidence="1" type="ORF">V6N12_009955</name>
</gene>
<dbReference type="EMBL" id="JBBPBM010000016">
    <property type="protein sequence ID" value="KAK8557729.1"/>
    <property type="molecule type" value="Genomic_DNA"/>
</dbReference>
<protein>
    <submittedName>
        <fullName evidence="1">Uncharacterized protein</fullName>
    </submittedName>
</protein>
<comment type="caution">
    <text evidence="1">The sequence shown here is derived from an EMBL/GenBank/DDBJ whole genome shotgun (WGS) entry which is preliminary data.</text>
</comment>
<proteinExistence type="predicted"/>
<organism evidence="1 2">
    <name type="scientific">Hibiscus sabdariffa</name>
    <name type="common">roselle</name>
    <dbReference type="NCBI Taxonomy" id="183260"/>
    <lineage>
        <taxon>Eukaryota</taxon>
        <taxon>Viridiplantae</taxon>
        <taxon>Streptophyta</taxon>
        <taxon>Embryophyta</taxon>
        <taxon>Tracheophyta</taxon>
        <taxon>Spermatophyta</taxon>
        <taxon>Magnoliopsida</taxon>
        <taxon>eudicotyledons</taxon>
        <taxon>Gunneridae</taxon>
        <taxon>Pentapetalae</taxon>
        <taxon>rosids</taxon>
        <taxon>malvids</taxon>
        <taxon>Malvales</taxon>
        <taxon>Malvaceae</taxon>
        <taxon>Malvoideae</taxon>
        <taxon>Hibiscus</taxon>
    </lineage>
</organism>
<dbReference type="Proteomes" id="UP001472677">
    <property type="component" value="Unassembled WGS sequence"/>
</dbReference>
<evidence type="ECO:0000313" key="2">
    <source>
        <dbReference type="Proteomes" id="UP001472677"/>
    </source>
</evidence>
<reference evidence="1 2" key="1">
    <citation type="journal article" date="2024" name="G3 (Bethesda)">
        <title>Genome assembly of Hibiscus sabdariffa L. provides insights into metabolisms of medicinal natural products.</title>
        <authorList>
            <person name="Kim T."/>
        </authorList>
    </citation>
    <scope>NUCLEOTIDE SEQUENCE [LARGE SCALE GENOMIC DNA]</scope>
    <source>
        <strain evidence="1">TK-2024</strain>
        <tissue evidence="1">Old leaves</tissue>
    </source>
</reference>